<dbReference type="EMBL" id="JAAALK010000079">
    <property type="protein sequence ID" value="KAG8095734.1"/>
    <property type="molecule type" value="Genomic_DNA"/>
</dbReference>
<gene>
    <name evidence="2" type="ORF">GUJ93_ZPchr0013g37911</name>
</gene>
<feature type="compositionally biased region" description="Basic and acidic residues" evidence="1">
    <location>
        <begin position="13"/>
        <end position="31"/>
    </location>
</feature>
<sequence>MDSELTLRRGLRRKAEGSRRLDSGGLRREPRGWTLKGSEGSSKAKSGCYMELTSSRGTLLRLHPSVVSGSRPEAFGS</sequence>
<feature type="compositionally biased region" description="Low complexity" evidence="1">
    <location>
        <begin position="36"/>
        <end position="47"/>
    </location>
</feature>
<accession>A0A8J5WVR7</accession>
<evidence type="ECO:0000313" key="2">
    <source>
        <dbReference type="EMBL" id="KAG8095734.1"/>
    </source>
</evidence>
<reference evidence="2" key="2">
    <citation type="submission" date="2021-02" db="EMBL/GenBank/DDBJ databases">
        <authorList>
            <person name="Kimball J.A."/>
            <person name="Haas M.W."/>
            <person name="Macchietto M."/>
            <person name="Kono T."/>
            <person name="Duquette J."/>
            <person name="Shao M."/>
        </authorList>
    </citation>
    <scope>NUCLEOTIDE SEQUENCE</scope>
    <source>
        <tissue evidence="2">Fresh leaf tissue</tissue>
    </source>
</reference>
<keyword evidence="3" id="KW-1185">Reference proteome</keyword>
<reference evidence="2" key="1">
    <citation type="journal article" date="2021" name="bioRxiv">
        <title>Whole Genome Assembly and Annotation of Northern Wild Rice, Zizania palustris L., Supports a Whole Genome Duplication in the Zizania Genus.</title>
        <authorList>
            <person name="Haas M."/>
            <person name="Kono T."/>
            <person name="Macchietto M."/>
            <person name="Millas R."/>
            <person name="McGilp L."/>
            <person name="Shao M."/>
            <person name="Duquette J."/>
            <person name="Hirsch C.N."/>
            <person name="Kimball J."/>
        </authorList>
    </citation>
    <scope>NUCLEOTIDE SEQUENCE</scope>
    <source>
        <tissue evidence="2">Fresh leaf tissue</tissue>
    </source>
</reference>
<evidence type="ECO:0000256" key="1">
    <source>
        <dbReference type="SAM" id="MobiDB-lite"/>
    </source>
</evidence>
<organism evidence="2 3">
    <name type="scientific">Zizania palustris</name>
    <name type="common">Northern wild rice</name>
    <dbReference type="NCBI Taxonomy" id="103762"/>
    <lineage>
        <taxon>Eukaryota</taxon>
        <taxon>Viridiplantae</taxon>
        <taxon>Streptophyta</taxon>
        <taxon>Embryophyta</taxon>
        <taxon>Tracheophyta</taxon>
        <taxon>Spermatophyta</taxon>
        <taxon>Magnoliopsida</taxon>
        <taxon>Liliopsida</taxon>
        <taxon>Poales</taxon>
        <taxon>Poaceae</taxon>
        <taxon>BOP clade</taxon>
        <taxon>Oryzoideae</taxon>
        <taxon>Oryzeae</taxon>
        <taxon>Zizaniinae</taxon>
        <taxon>Zizania</taxon>
    </lineage>
</organism>
<feature type="region of interest" description="Disordered" evidence="1">
    <location>
        <begin position="1"/>
        <end position="48"/>
    </location>
</feature>
<protein>
    <submittedName>
        <fullName evidence="2">Uncharacterized protein</fullName>
    </submittedName>
</protein>
<dbReference type="AlphaFoldDB" id="A0A8J5WVR7"/>
<name>A0A8J5WVR7_ZIZPA</name>
<comment type="caution">
    <text evidence="2">The sequence shown here is derived from an EMBL/GenBank/DDBJ whole genome shotgun (WGS) entry which is preliminary data.</text>
</comment>
<dbReference type="Proteomes" id="UP000729402">
    <property type="component" value="Unassembled WGS sequence"/>
</dbReference>
<evidence type="ECO:0000313" key="3">
    <source>
        <dbReference type="Proteomes" id="UP000729402"/>
    </source>
</evidence>
<proteinExistence type="predicted"/>